<evidence type="ECO:0000313" key="2">
    <source>
        <dbReference type="EMBL" id="EKF29818.1"/>
    </source>
</evidence>
<keyword evidence="1" id="KW-0732">Signal</keyword>
<protein>
    <submittedName>
        <fullName evidence="2">Trans-sialidase, putative</fullName>
    </submittedName>
</protein>
<feature type="chain" id="PRO_5003860936" evidence="1">
    <location>
        <begin position="28"/>
        <end position="335"/>
    </location>
</feature>
<name>K2M4C2_TRYCR</name>
<organism evidence="2 3">
    <name type="scientific">Trypanosoma cruzi marinkellei</name>
    <dbReference type="NCBI Taxonomy" id="85056"/>
    <lineage>
        <taxon>Eukaryota</taxon>
        <taxon>Discoba</taxon>
        <taxon>Euglenozoa</taxon>
        <taxon>Kinetoplastea</taxon>
        <taxon>Metakinetoplastina</taxon>
        <taxon>Trypanosomatida</taxon>
        <taxon>Trypanosomatidae</taxon>
        <taxon>Trypanosoma</taxon>
        <taxon>Schizotrypanum</taxon>
    </lineage>
</organism>
<accession>K2M4C2</accession>
<comment type="caution">
    <text evidence="2">The sequence shown here is derived from an EMBL/GenBank/DDBJ whole genome shotgun (WGS) entry which is preliminary data.</text>
</comment>
<evidence type="ECO:0000256" key="1">
    <source>
        <dbReference type="SAM" id="SignalP"/>
    </source>
</evidence>
<proteinExistence type="predicted"/>
<feature type="signal peptide" evidence="1">
    <location>
        <begin position="1"/>
        <end position="27"/>
    </location>
</feature>
<dbReference type="AlphaFoldDB" id="K2M4C2"/>
<dbReference type="Proteomes" id="UP000007350">
    <property type="component" value="Unassembled WGS sequence"/>
</dbReference>
<evidence type="ECO:0000313" key="3">
    <source>
        <dbReference type="Proteomes" id="UP000007350"/>
    </source>
</evidence>
<gene>
    <name evidence="2" type="ORF">MOQ_006380</name>
</gene>
<sequence>MAHGPSLLTTQLSFFFFSLCFFVAVCAGWGRHGRACDVSGAATLCGPGDGCAPLARAAVGASASWRQWLLPRRTQRVPSERSARRTWWRRCVQRAGRLTGCLWTTPWGWRVVSRRALFVVDSSRRFAHWQCQLLCRGARADCPVLSGEAKSQQCFPHGIVVADAGLTASTSARTSRALLRHAVATPRGLGAGVAVPSVFHQICLRKHEKKQNITCTRPSGVRQDFMVGRDFLFFLFESHISEANTGSRTVLSPLKFLKGEVHLSPHRRIWTRIRSKGLYACLAIDMQRIYDFDPQYLLRVVTLFPVPGFMALATDLFQCSRRGLWECNKFLLLCL</sequence>
<dbReference type="EMBL" id="AHKC01012622">
    <property type="protein sequence ID" value="EKF29818.1"/>
    <property type="molecule type" value="Genomic_DNA"/>
</dbReference>
<reference evidence="2 3" key="1">
    <citation type="journal article" date="2012" name="BMC Genomics">
        <title>Comparative genomic analysis of human infective Trypanosoma cruzi lineages with the bat-restricted subspecies T. cruzi marinkellei.</title>
        <authorList>
            <person name="Franzen O."/>
            <person name="Talavera-Lopez C."/>
            <person name="Ochaya S."/>
            <person name="Butler C.E."/>
            <person name="Messenger L.A."/>
            <person name="Lewis M.D."/>
            <person name="Llewellyn M.S."/>
            <person name="Marinkelle C.J."/>
            <person name="Tyler K.M."/>
            <person name="Miles M.A."/>
            <person name="Andersson B."/>
        </authorList>
    </citation>
    <scope>NUCLEOTIDE SEQUENCE [LARGE SCALE GENOMIC DNA]</scope>
    <source>
        <strain evidence="2 3">B7</strain>
    </source>
</reference>
<keyword evidence="3" id="KW-1185">Reference proteome</keyword>